<accession>A0ABS1DF15</accession>
<sequence length="60" mass="6159">MSANDRAANASDESPPVPPRALLAELASDPWLRVTGDLAAIAEITAAARPSGNTLFSITP</sequence>
<evidence type="ECO:0000313" key="3">
    <source>
        <dbReference type="Proteomes" id="UP001296873"/>
    </source>
</evidence>
<dbReference type="RefSeq" id="WP_200341381.1">
    <property type="nucleotide sequence ID" value="NZ_NRRL01000037.1"/>
</dbReference>
<organism evidence="2 3">
    <name type="scientific">Rhodovibrio sodomensis</name>
    <dbReference type="NCBI Taxonomy" id="1088"/>
    <lineage>
        <taxon>Bacteria</taxon>
        <taxon>Pseudomonadati</taxon>
        <taxon>Pseudomonadota</taxon>
        <taxon>Alphaproteobacteria</taxon>
        <taxon>Rhodospirillales</taxon>
        <taxon>Rhodovibrionaceae</taxon>
        <taxon>Rhodovibrio</taxon>
    </lineage>
</organism>
<gene>
    <name evidence="2" type="ORF">CKO28_13535</name>
</gene>
<comment type="caution">
    <text evidence="2">The sequence shown here is derived from an EMBL/GenBank/DDBJ whole genome shotgun (WGS) entry which is preliminary data.</text>
</comment>
<keyword evidence="3" id="KW-1185">Reference proteome</keyword>
<name>A0ABS1DF15_9PROT</name>
<feature type="region of interest" description="Disordered" evidence="1">
    <location>
        <begin position="1"/>
        <end position="20"/>
    </location>
</feature>
<dbReference type="EMBL" id="NRRL01000037">
    <property type="protein sequence ID" value="MBK1669055.1"/>
    <property type="molecule type" value="Genomic_DNA"/>
</dbReference>
<protein>
    <submittedName>
        <fullName evidence="2">Uncharacterized protein</fullName>
    </submittedName>
</protein>
<evidence type="ECO:0000256" key="1">
    <source>
        <dbReference type="SAM" id="MobiDB-lite"/>
    </source>
</evidence>
<proteinExistence type="predicted"/>
<evidence type="ECO:0000313" key="2">
    <source>
        <dbReference type="EMBL" id="MBK1669055.1"/>
    </source>
</evidence>
<dbReference type="Proteomes" id="UP001296873">
    <property type="component" value="Unassembled WGS sequence"/>
</dbReference>
<reference evidence="2 3" key="1">
    <citation type="journal article" date="2020" name="Microorganisms">
        <title>Osmotic Adaptation and Compatible Solute Biosynthesis of Phototrophic Bacteria as Revealed from Genome Analyses.</title>
        <authorList>
            <person name="Imhoff J.F."/>
            <person name="Rahn T."/>
            <person name="Kunzel S."/>
            <person name="Keller A."/>
            <person name="Neulinger S.C."/>
        </authorList>
    </citation>
    <scope>NUCLEOTIDE SEQUENCE [LARGE SCALE GENOMIC DNA]</scope>
    <source>
        <strain evidence="2 3">DSM 9895</strain>
    </source>
</reference>